<dbReference type="EMBL" id="LASV01000277">
    <property type="protein sequence ID" value="KKA20244.1"/>
    <property type="molecule type" value="Genomic_DNA"/>
</dbReference>
<dbReference type="GO" id="GO:0003676">
    <property type="term" value="F:nucleic acid binding"/>
    <property type="evidence" value="ECO:0007669"/>
    <property type="project" value="InterPro"/>
</dbReference>
<protein>
    <recommendedName>
        <fullName evidence="4">RNase H type-1 domain-containing protein</fullName>
    </recommendedName>
</protein>
<feature type="region of interest" description="Disordered" evidence="1">
    <location>
        <begin position="1"/>
        <end position="37"/>
    </location>
</feature>
<keyword evidence="3" id="KW-1185">Reference proteome</keyword>
<evidence type="ECO:0008006" key="4">
    <source>
        <dbReference type="Google" id="ProtNLM"/>
    </source>
</evidence>
<feature type="non-terminal residue" evidence="2">
    <location>
        <position position="1"/>
    </location>
</feature>
<comment type="caution">
    <text evidence="2">The sequence shown here is derived from an EMBL/GenBank/DDBJ whole genome shotgun (WGS) entry which is preliminary data.</text>
</comment>
<evidence type="ECO:0000313" key="2">
    <source>
        <dbReference type="EMBL" id="KKA20244.1"/>
    </source>
</evidence>
<sequence length="154" mass="17728">PSSRKKAPMTTPKTPRTPMGTRDPNSSPFRMSDLPEEDQFLQSKAQKKAKALNLTLIRVQKVSRARDLLNEVLLDEPNREIRAEIQEEVKKLDFILQNLKKGDPKASQALYRDIYNWAQKISEKGVQIHLAWVPGHIGIYRNAKADEYTKYRAN</sequence>
<name>A0A0F4YPS4_RASE3</name>
<dbReference type="Gene3D" id="3.30.420.10">
    <property type="entry name" value="Ribonuclease H-like superfamily/Ribonuclease H"/>
    <property type="match status" value="1"/>
</dbReference>
<reference evidence="2 3" key="1">
    <citation type="submission" date="2015-04" db="EMBL/GenBank/DDBJ databases">
        <authorList>
            <person name="Heijne W.H."/>
            <person name="Fedorova N.D."/>
            <person name="Nierman W.C."/>
            <person name="Vollebregt A.W."/>
            <person name="Zhao Z."/>
            <person name="Wu L."/>
            <person name="Kumar M."/>
            <person name="Stam H."/>
            <person name="van den Berg M.A."/>
            <person name="Pel H.J."/>
        </authorList>
    </citation>
    <scope>NUCLEOTIDE SEQUENCE [LARGE SCALE GENOMIC DNA]</scope>
    <source>
        <strain evidence="2 3">CBS 393.64</strain>
    </source>
</reference>
<organism evidence="2 3">
    <name type="scientific">Rasamsonia emersonii (strain ATCC 16479 / CBS 393.64 / IMI 116815)</name>
    <dbReference type="NCBI Taxonomy" id="1408163"/>
    <lineage>
        <taxon>Eukaryota</taxon>
        <taxon>Fungi</taxon>
        <taxon>Dikarya</taxon>
        <taxon>Ascomycota</taxon>
        <taxon>Pezizomycotina</taxon>
        <taxon>Eurotiomycetes</taxon>
        <taxon>Eurotiomycetidae</taxon>
        <taxon>Eurotiales</taxon>
        <taxon>Trichocomaceae</taxon>
        <taxon>Rasamsonia</taxon>
    </lineage>
</organism>
<gene>
    <name evidence="2" type="ORF">T310_5734</name>
</gene>
<feature type="compositionally biased region" description="Low complexity" evidence="1">
    <location>
        <begin position="8"/>
        <end position="22"/>
    </location>
</feature>
<dbReference type="GeneID" id="25318074"/>
<evidence type="ECO:0000313" key="3">
    <source>
        <dbReference type="Proteomes" id="UP000053958"/>
    </source>
</evidence>
<dbReference type="AlphaFoldDB" id="A0A0F4YPS4"/>
<dbReference type="Proteomes" id="UP000053958">
    <property type="component" value="Unassembled WGS sequence"/>
</dbReference>
<dbReference type="SUPFAM" id="SSF53098">
    <property type="entry name" value="Ribonuclease H-like"/>
    <property type="match status" value="1"/>
</dbReference>
<dbReference type="InterPro" id="IPR012337">
    <property type="entry name" value="RNaseH-like_sf"/>
</dbReference>
<accession>A0A0F4YPS4</accession>
<dbReference type="InterPro" id="IPR036397">
    <property type="entry name" value="RNaseH_sf"/>
</dbReference>
<evidence type="ECO:0000256" key="1">
    <source>
        <dbReference type="SAM" id="MobiDB-lite"/>
    </source>
</evidence>
<proteinExistence type="predicted"/>
<dbReference type="RefSeq" id="XP_013326856.1">
    <property type="nucleotide sequence ID" value="XM_013471402.1"/>
</dbReference>
<dbReference type="OrthoDB" id="4368687at2759"/>